<evidence type="ECO:0000313" key="2">
    <source>
        <dbReference type="EMBL" id="MBP1917659.1"/>
    </source>
</evidence>
<comment type="caution">
    <text evidence="2">The sequence shown here is derived from an EMBL/GenBank/DDBJ whole genome shotgun (WGS) entry which is preliminary data.</text>
</comment>
<gene>
    <name evidence="2" type="ORF">J2Z34_000122</name>
</gene>
<accession>A0ABS4FZE6</accession>
<organism evidence="2 3">
    <name type="scientific">Youngiibacter multivorans</name>
    <dbReference type="NCBI Taxonomy" id="937251"/>
    <lineage>
        <taxon>Bacteria</taxon>
        <taxon>Bacillati</taxon>
        <taxon>Bacillota</taxon>
        <taxon>Clostridia</taxon>
        <taxon>Eubacteriales</taxon>
        <taxon>Clostridiaceae</taxon>
        <taxon>Youngiibacter</taxon>
    </lineage>
</organism>
<keyword evidence="3" id="KW-1185">Reference proteome</keyword>
<evidence type="ECO:0008006" key="4">
    <source>
        <dbReference type="Google" id="ProtNLM"/>
    </source>
</evidence>
<keyword evidence="1" id="KW-1133">Transmembrane helix</keyword>
<evidence type="ECO:0000313" key="3">
    <source>
        <dbReference type="Proteomes" id="UP001519271"/>
    </source>
</evidence>
<name>A0ABS4FZE6_9CLOT</name>
<feature type="transmembrane region" description="Helical" evidence="1">
    <location>
        <begin position="27"/>
        <end position="46"/>
    </location>
</feature>
<proteinExistence type="predicted"/>
<dbReference type="EMBL" id="JAGGKC010000001">
    <property type="protein sequence ID" value="MBP1917659.1"/>
    <property type="molecule type" value="Genomic_DNA"/>
</dbReference>
<dbReference type="Proteomes" id="UP001519271">
    <property type="component" value="Unassembled WGS sequence"/>
</dbReference>
<keyword evidence="1" id="KW-0812">Transmembrane</keyword>
<sequence>MRLKLVTSNHKINIVVCLNDIYLRKEISSMGILGTVLVVVLVIWLVQRIM</sequence>
<evidence type="ECO:0000256" key="1">
    <source>
        <dbReference type="SAM" id="Phobius"/>
    </source>
</evidence>
<reference evidence="2 3" key="1">
    <citation type="submission" date="2021-03" db="EMBL/GenBank/DDBJ databases">
        <title>Genomic Encyclopedia of Type Strains, Phase IV (KMG-IV): sequencing the most valuable type-strain genomes for metagenomic binning, comparative biology and taxonomic classification.</title>
        <authorList>
            <person name="Goeker M."/>
        </authorList>
    </citation>
    <scope>NUCLEOTIDE SEQUENCE [LARGE SCALE GENOMIC DNA]</scope>
    <source>
        <strain evidence="2 3">DSM 6139</strain>
    </source>
</reference>
<protein>
    <recommendedName>
        <fullName evidence="4">Holin-like toxin</fullName>
    </recommendedName>
</protein>
<keyword evidence="1" id="KW-0472">Membrane</keyword>